<dbReference type="CDD" id="cd14014">
    <property type="entry name" value="STKc_PknB_like"/>
    <property type="match status" value="1"/>
</dbReference>
<dbReference type="Gene3D" id="1.10.510.10">
    <property type="entry name" value="Transferase(Phosphotransferase) domain 1"/>
    <property type="match status" value="1"/>
</dbReference>
<evidence type="ECO:0000313" key="7">
    <source>
        <dbReference type="EMBL" id="QDS91128.1"/>
    </source>
</evidence>
<evidence type="ECO:0000259" key="6">
    <source>
        <dbReference type="PROSITE" id="PS50011"/>
    </source>
</evidence>
<dbReference type="KEGG" id="ruv:EC9_53480"/>
<keyword evidence="4" id="KW-0067">ATP-binding</keyword>
<dbReference type="GO" id="GO:0005524">
    <property type="term" value="F:ATP binding"/>
    <property type="evidence" value="ECO:0007669"/>
    <property type="project" value="UniProtKB-KW"/>
</dbReference>
<dbReference type="EC" id="2.7.11.1" evidence="7"/>
<dbReference type="Pfam" id="PF00069">
    <property type="entry name" value="Pkinase"/>
    <property type="match status" value="1"/>
</dbReference>
<evidence type="ECO:0000256" key="2">
    <source>
        <dbReference type="ARBA" id="ARBA00022741"/>
    </source>
</evidence>
<evidence type="ECO:0000256" key="5">
    <source>
        <dbReference type="SAM" id="MobiDB-lite"/>
    </source>
</evidence>
<dbReference type="PANTHER" id="PTHR24348:SF22">
    <property type="entry name" value="NON-SPECIFIC SERINE_THREONINE PROTEIN KINASE"/>
    <property type="match status" value="1"/>
</dbReference>
<dbReference type="Proteomes" id="UP000319557">
    <property type="component" value="Chromosome"/>
</dbReference>
<dbReference type="SUPFAM" id="SSF56112">
    <property type="entry name" value="Protein kinase-like (PK-like)"/>
    <property type="match status" value="1"/>
</dbReference>
<keyword evidence="3 7" id="KW-0418">Kinase</keyword>
<gene>
    <name evidence="7" type="primary">pknB_26</name>
    <name evidence="7" type="ORF">EC9_53480</name>
</gene>
<sequence>MGLLDKIQSLIGKKKTEEGDSDAAVAPASKRTKGSNSLDVEARFERMRSAVSGTMSNFITARDRQYNRVVGLKLCDAEKVATFEARFKGLKKPIEGAIAVQMQHPNVVETYEYGTTKQGQPYLVMEYVDGPGLLQVIQTRKEETLAGKRLSLIRQMAEGMKYVHEKGFIHRDICPRNFICSADMERVKLIDFGLTVPALPPYMQPGNRTGTPLYMAPEIVRRRQTDQRVDVFAFGVSIYTLCAFDFPWPVNDTTGKAALQHDTHPPTPILEFRPDLNPVLATAIMRCISPNVQDRMPSMEAFLRQIKGVRSEQKSAT</sequence>
<evidence type="ECO:0000256" key="1">
    <source>
        <dbReference type="ARBA" id="ARBA00022679"/>
    </source>
</evidence>
<dbReference type="InterPro" id="IPR011009">
    <property type="entry name" value="Kinase-like_dom_sf"/>
</dbReference>
<dbReference type="InterPro" id="IPR008266">
    <property type="entry name" value="Tyr_kinase_AS"/>
</dbReference>
<evidence type="ECO:0000313" key="8">
    <source>
        <dbReference type="Proteomes" id="UP000319557"/>
    </source>
</evidence>
<dbReference type="GO" id="GO:0005829">
    <property type="term" value="C:cytosol"/>
    <property type="evidence" value="ECO:0007669"/>
    <property type="project" value="TreeGrafter"/>
</dbReference>
<dbReference type="GO" id="GO:0005776">
    <property type="term" value="C:autophagosome"/>
    <property type="evidence" value="ECO:0007669"/>
    <property type="project" value="TreeGrafter"/>
</dbReference>
<reference evidence="7 8" key="1">
    <citation type="submission" date="2019-02" db="EMBL/GenBank/DDBJ databases">
        <title>Deep-cultivation of Planctomycetes and their phenomic and genomic characterization uncovers novel biology.</title>
        <authorList>
            <person name="Wiegand S."/>
            <person name="Jogler M."/>
            <person name="Boedeker C."/>
            <person name="Pinto D."/>
            <person name="Vollmers J."/>
            <person name="Rivas-Marin E."/>
            <person name="Kohn T."/>
            <person name="Peeters S.H."/>
            <person name="Heuer A."/>
            <person name="Rast P."/>
            <person name="Oberbeckmann S."/>
            <person name="Bunk B."/>
            <person name="Jeske O."/>
            <person name="Meyerdierks A."/>
            <person name="Storesund J.E."/>
            <person name="Kallscheuer N."/>
            <person name="Luecker S."/>
            <person name="Lage O.M."/>
            <person name="Pohl T."/>
            <person name="Merkel B.J."/>
            <person name="Hornburger P."/>
            <person name="Mueller R.-W."/>
            <person name="Bruemmer F."/>
            <person name="Labrenz M."/>
            <person name="Spormann A.M."/>
            <person name="Op den Camp H."/>
            <person name="Overmann J."/>
            <person name="Amann R."/>
            <person name="Jetten M.S.M."/>
            <person name="Mascher T."/>
            <person name="Medema M.H."/>
            <person name="Devos D.P."/>
            <person name="Kaster A.-K."/>
            <person name="Ovreas L."/>
            <person name="Rohde M."/>
            <person name="Galperin M.Y."/>
            <person name="Jogler C."/>
        </authorList>
    </citation>
    <scope>NUCLEOTIDE SEQUENCE [LARGE SCALE GENOMIC DNA]</scope>
    <source>
        <strain evidence="7 8">EC9</strain>
    </source>
</reference>
<dbReference type="OrthoDB" id="6111975at2"/>
<keyword evidence="1 7" id="KW-0808">Transferase</keyword>
<proteinExistence type="predicted"/>
<dbReference type="GO" id="GO:0042594">
    <property type="term" value="P:response to starvation"/>
    <property type="evidence" value="ECO:0007669"/>
    <property type="project" value="TreeGrafter"/>
</dbReference>
<dbReference type="PANTHER" id="PTHR24348">
    <property type="entry name" value="SERINE/THREONINE-PROTEIN KINASE UNC-51-RELATED"/>
    <property type="match status" value="1"/>
</dbReference>
<dbReference type="GO" id="GO:0004674">
    <property type="term" value="F:protein serine/threonine kinase activity"/>
    <property type="evidence" value="ECO:0007669"/>
    <property type="project" value="UniProtKB-EC"/>
</dbReference>
<protein>
    <submittedName>
        <fullName evidence="7">Serine/threonine-protein kinase PknB</fullName>
        <ecNumber evidence="7">2.7.11.1</ecNumber>
    </submittedName>
</protein>
<organism evidence="7 8">
    <name type="scientific">Rosistilla ulvae</name>
    <dbReference type="NCBI Taxonomy" id="1930277"/>
    <lineage>
        <taxon>Bacteria</taxon>
        <taxon>Pseudomonadati</taxon>
        <taxon>Planctomycetota</taxon>
        <taxon>Planctomycetia</taxon>
        <taxon>Pirellulales</taxon>
        <taxon>Pirellulaceae</taxon>
        <taxon>Rosistilla</taxon>
    </lineage>
</organism>
<accession>A0A517M8B2</accession>
<keyword evidence="8" id="KW-1185">Reference proteome</keyword>
<dbReference type="EMBL" id="CP036261">
    <property type="protein sequence ID" value="QDS91128.1"/>
    <property type="molecule type" value="Genomic_DNA"/>
</dbReference>
<dbReference type="InterPro" id="IPR000719">
    <property type="entry name" value="Prot_kinase_dom"/>
</dbReference>
<dbReference type="Gene3D" id="3.30.200.20">
    <property type="entry name" value="Phosphorylase Kinase, domain 1"/>
    <property type="match status" value="1"/>
</dbReference>
<dbReference type="PROSITE" id="PS00109">
    <property type="entry name" value="PROTEIN_KINASE_TYR"/>
    <property type="match status" value="1"/>
</dbReference>
<dbReference type="RefSeq" id="WP_145348819.1">
    <property type="nucleotide sequence ID" value="NZ_CP036261.1"/>
</dbReference>
<feature type="domain" description="Protein kinase" evidence="6">
    <location>
        <begin position="44"/>
        <end position="307"/>
    </location>
</feature>
<dbReference type="GO" id="GO:0034045">
    <property type="term" value="C:phagophore assembly site membrane"/>
    <property type="evidence" value="ECO:0007669"/>
    <property type="project" value="TreeGrafter"/>
</dbReference>
<dbReference type="AlphaFoldDB" id="A0A517M8B2"/>
<keyword evidence="2" id="KW-0547">Nucleotide-binding</keyword>
<feature type="region of interest" description="Disordered" evidence="5">
    <location>
        <begin position="15"/>
        <end position="37"/>
    </location>
</feature>
<dbReference type="InterPro" id="IPR045269">
    <property type="entry name" value="Atg1-like"/>
</dbReference>
<evidence type="ECO:0000256" key="3">
    <source>
        <dbReference type="ARBA" id="ARBA00022777"/>
    </source>
</evidence>
<evidence type="ECO:0000256" key="4">
    <source>
        <dbReference type="ARBA" id="ARBA00022840"/>
    </source>
</evidence>
<dbReference type="PROSITE" id="PS50011">
    <property type="entry name" value="PROTEIN_KINASE_DOM"/>
    <property type="match status" value="1"/>
</dbReference>
<name>A0A517M8B2_9BACT</name>